<accession>A0A4Q2DE98</accession>
<gene>
    <name evidence="2" type="ORF">EST38_g8648</name>
</gene>
<dbReference type="STRING" id="2316362.A0A4Q2DE98"/>
<evidence type="ECO:0000313" key="2">
    <source>
        <dbReference type="EMBL" id="RXW17206.1"/>
    </source>
</evidence>
<organism evidence="2 3">
    <name type="scientific">Candolleomyces aberdarensis</name>
    <dbReference type="NCBI Taxonomy" id="2316362"/>
    <lineage>
        <taxon>Eukaryota</taxon>
        <taxon>Fungi</taxon>
        <taxon>Dikarya</taxon>
        <taxon>Basidiomycota</taxon>
        <taxon>Agaricomycotina</taxon>
        <taxon>Agaricomycetes</taxon>
        <taxon>Agaricomycetidae</taxon>
        <taxon>Agaricales</taxon>
        <taxon>Agaricineae</taxon>
        <taxon>Psathyrellaceae</taxon>
        <taxon>Candolleomyces</taxon>
    </lineage>
</organism>
<dbReference type="Proteomes" id="UP000290288">
    <property type="component" value="Unassembled WGS sequence"/>
</dbReference>
<dbReference type="AlphaFoldDB" id="A0A4Q2DE98"/>
<feature type="compositionally biased region" description="Polar residues" evidence="1">
    <location>
        <begin position="1"/>
        <end position="20"/>
    </location>
</feature>
<feature type="region of interest" description="Disordered" evidence="1">
    <location>
        <begin position="1"/>
        <end position="44"/>
    </location>
</feature>
<keyword evidence="3" id="KW-1185">Reference proteome</keyword>
<name>A0A4Q2DE98_9AGAR</name>
<evidence type="ECO:0000313" key="3">
    <source>
        <dbReference type="Proteomes" id="UP000290288"/>
    </source>
</evidence>
<proteinExistence type="predicted"/>
<protein>
    <submittedName>
        <fullName evidence="2">Uncharacterized protein</fullName>
    </submittedName>
</protein>
<reference evidence="2 3" key="1">
    <citation type="submission" date="2019-01" db="EMBL/GenBank/DDBJ databases">
        <title>Draft genome sequence of Psathyrella aberdarensis IHI B618.</title>
        <authorList>
            <person name="Buettner E."/>
            <person name="Kellner H."/>
        </authorList>
    </citation>
    <scope>NUCLEOTIDE SEQUENCE [LARGE SCALE GENOMIC DNA]</scope>
    <source>
        <strain evidence="2 3">IHI B618</strain>
    </source>
</reference>
<evidence type="ECO:0000256" key="1">
    <source>
        <dbReference type="SAM" id="MobiDB-lite"/>
    </source>
</evidence>
<sequence>MDTTTESYSKGRCTQGSTKPQDLFEAPKATPPSPNPRTWWLRDGGLNERARANLNPEIPDILPVAQPEAAEANSGHEKAADAKPGTVELTARCMRTKWERQLDRITDEAGAEEDEEAGYPNEQHVTKKYWSGYDNQVYERQSYTRIRTKRYGVLQILLIPEQWLATHVENFVEANIMVGTHADWLIAEAVLKNVSGLTTHEDRELGRDAAWKDCSVASEGGRGSMGIGKRTVTAKHEEARPFIYNVPSKG</sequence>
<dbReference type="EMBL" id="SDEE01000361">
    <property type="protein sequence ID" value="RXW17206.1"/>
    <property type="molecule type" value="Genomic_DNA"/>
</dbReference>
<comment type="caution">
    <text evidence="2">The sequence shown here is derived from an EMBL/GenBank/DDBJ whole genome shotgun (WGS) entry which is preliminary data.</text>
</comment>
<dbReference type="OrthoDB" id="449263at2759"/>